<dbReference type="EMBL" id="JBBPBN010000005">
    <property type="protein sequence ID" value="KAK9037923.1"/>
    <property type="molecule type" value="Genomic_DNA"/>
</dbReference>
<organism evidence="1 2">
    <name type="scientific">Hibiscus sabdariffa</name>
    <name type="common">roselle</name>
    <dbReference type="NCBI Taxonomy" id="183260"/>
    <lineage>
        <taxon>Eukaryota</taxon>
        <taxon>Viridiplantae</taxon>
        <taxon>Streptophyta</taxon>
        <taxon>Embryophyta</taxon>
        <taxon>Tracheophyta</taxon>
        <taxon>Spermatophyta</taxon>
        <taxon>Magnoliopsida</taxon>
        <taxon>eudicotyledons</taxon>
        <taxon>Gunneridae</taxon>
        <taxon>Pentapetalae</taxon>
        <taxon>rosids</taxon>
        <taxon>malvids</taxon>
        <taxon>Malvales</taxon>
        <taxon>Malvaceae</taxon>
        <taxon>Malvoideae</taxon>
        <taxon>Hibiscus</taxon>
    </lineage>
</organism>
<evidence type="ECO:0000313" key="1">
    <source>
        <dbReference type="EMBL" id="KAK9037923.1"/>
    </source>
</evidence>
<proteinExistence type="predicted"/>
<name>A0ABR2TKB7_9ROSI</name>
<keyword evidence="2" id="KW-1185">Reference proteome</keyword>
<protein>
    <submittedName>
        <fullName evidence="1">Uncharacterized protein</fullName>
    </submittedName>
</protein>
<accession>A0ABR2TKB7</accession>
<reference evidence="1 2" key="1">
    <citation type="journal article" date="2024" name="G3 (Bethesda)">
        <title>Genome assembly of Hibiscus sabdariffa L. provides insights into metabolisms of medicinal natural products.</title>
        <authorList>
            <person name="Kim T."/>
        </authorList>
    </citation>
    <scope>NUCLEOTIDE SEQUENCE [LARGE SCALE GENOMIC DNA]</scope>
    <source>
        <strain evidence="1">TK-2024</strain>
        <tissue evidence="1">Old leaves</tissue>
    </source>
</reference>
<gene>
    <name evidence="1" type="ORF">V6N11_022821</name>
</gene>
<dbReference type="Proteomes" id="UP001396334">
    <property type="component" value="Unassembled WGS sequence"/>
</dbReference>
<sequence>MTISVCWRKLAFPWTTEKEKKYKVGEVNEPQQSGLLPDRLSSSLSSCFQTTSLLIGEVSIEEKMWFSPEYMCISSVSGVHCTLFRPIQVTIFTGAEYRVFDDSVYYQNQCRIDYIG</sequence>
<evidence type="ECO:0000313" key="2">
    <source>
        <dbReference type="Proteomes" id="UP001396334"/>
    </source>
</evidence>
<comment type="caution">
    <text evidence="1">The sequence shown here is derived from an EMBL/GenBank/DDBJ whole genome shotgun (WGS) entry which is preliminary data.</text>
</comment>